<accession>A0A2H0N7F5</accession>
<evidence type="ECO:0000256" key="1">
    <source>
        <dbReference type="SAM" id="Phobius"/>
    </source>
</evidence>
<dbReference type="SUPFAM" id="SSF82693">
    <property type="entry name" value="Multidrug efflux transporter AcrB pore domain, PN1, PN2, PC1 and PC2 subdomains"/>
    <property type="match status" value="3"/>
</dbReference>
<feature type="transmembrane region" description="Helical" evidence="1">
    <location>
        <begin position="389"/>
        <end position="413"/>
    </location>
</feature>
<dbReference type="SUPFAM" id="SSF82866">
    <property type="entry name" value="Multidrug efflux transporter AcrB transmembrane domain"/>
    <property type="match status" value="2"/>
</dbReference>
<dbReference type="GO" id="GO:0042910">
    <property type="term" value="F:xenobiotic transmembrane transporter activity"/>
    <property type="evidence" value="ECO:0007669"/>
    <property type="project" value="TreeGrafter"/>
</dbReference>
<dbReference type="PANTHER" id="PTHR32063">
    <property type="match status" value="1"/>
</dbReference>
<keyword evidence="1" id="KW-1133">Transmembrane helix</keyword>
<sequence length="1026" mass="112032">MFKFWLFFLKKDRFTYLLVLMLASMGIIAMFTIPKESTPEVKIPIGVVTTIMPGASAVDMEQLVTNEVENRVATLKDVKKVTSTSREGLSSVVVEFEASADIDESIDFLKDEIDIVKTKLPNEAEDPMVTKVDFANDPILIISISSDLPVTEFGYVINQVGDQLESIAGVSSVNIQGKLNKEVAVIVNKEQLEAFNIRLTDVVNAIRESNSSLPIGGIEVNGINYAVRFEGDIEKASDIEDIALNVAGRPVYIRDIAFVSDGVEKKTSISRVSVNGEPSKQGVALSVLKRSGGNILEIADSIYKKIDEMQSNGGILEGMDVIKSFDVAESVKDDLGNLTRSGLQTVILVMLVLLVAVGWRESLIAGLSIPLSFLISFILLLYSGNTINFVSLFSLILAIGILVDSAIVVIEAIHTHIKDGETRMLAASKTLKEYGWPLISGTMTTVAAFAPLFFISGITGEFISSIPFTVISVLLASLFVSLAFIPLFGEKYLVAREGGRLGELQDKTLGKLQKFYSKWLLERLGNKKFERKFIGGVILLLVIGILMPITGLLRVTFFPQEDLPFIFVDIEKPHGTSLAETDLAVRAVEEILYENKYIESFTTTIGSTSQFSGSGLSGSHLGNMTLNLRKDRDKTSTEIMEGLRDDLSVINTFEVRVFEPSSGPPTGAPILIRFNGENLEELEVTAGRAEQILKKIQGVSETSSSVNDSGLEFVFTIDRAKASELGISPSLIAQTLRIAISGVEATTIRNTENDINVITSLNLNSNYITTEDTIKTTVDSIRNLSINTPSGSVLIDSITDISIKRSNASITHENQKTIISVSGYLEDGFVAQDVVPELQKQLEIEIPNTNSIIWSIGGESEDIDQSFKEMFYALIAGIFLIALILVLQFNSFRYPIFIVSVPPLSLAGLLIGLTITFQTLSFPSLMGFITLAGIVVNNAIILIDAANRNREDGMDIKEAIINASTSRLRPILLTTLTTVVGIFPLVFASAIWGPLAYAVMFGLSYSLILTLILIPILYNKWPGKIR</sequence>
<dbReference type="Gene3D" id="1.20.1640.10">
    <property type="entry name" value="Multidrug efflux transporter AcrB transmembrane domain"/>
    <property type="match status" value="2"/>
</dbReference>
<dbReference type="InterPro" id="IPR001036">
    <property type="entry name" value="Acrflvin-R"/>
</dbReference>
<protein>
    <recommendedName>
        <fullName evidence="4">Acriflavin resistance protein</fullName>
    </recommendedName>
</protein>
<feature type="transmembrane region" description="Helical" evidence="1">
    <location>
        <begin position="14"/>
        <end position="33"/>
    </location>
</feature>
<evidence type="ECO:0000313" key="2">
    <source>
        <dbReference type="EMBL" id="PIR04818.1"/>
    </source>
</evidence>
<proteinExistence type="predicted"/>
<feature type="transmembrane region" description="Helical" evidence="1">
    <location>
        <begin position="925"/>
        <end position="947"/>
    </location>
</feature>
<feature type="transmembrane region" description="Helical" evidence="1">
    <location>
        <begin position="434"/>
        <end position="454"/>
    </location>
</feature>
<dbReference type="PANTHER" id="PTHR32063:SF24">
    <property type="entry name" value="CATION EFFLUX SYSTEM (ACRB_ACRD_ACRF FAMILY)"/>
    <property type="match status" value="1"/>
</dbReference>
<feature type="transmembrane region" description="Helical" evidence="1">
    <location>
        <begin position="364"/>
        <end position="383"/>
    </location>
</feature>
<dbReference type="EMBL" id="PCWO01000033">
    <property type="protein sequence ID" value="PIR04818.1"/>
    <property type="molecule type" value="Genomic_DNA"/>
</dbReference>
<reference evidence="2 3" key="1">
    <citation type="submission" date="2017-09" db="EMBL/GenBank/DDBJ databases">
        <title>Depth-based differentiation of microbial function through sediment-hosted aquifers and enrichment of novel symbionts in the deep terrestrial subsurface.</title>
        <authorList>
            <person name="Probst A.J."/>
            <person name="Ladd B."/>
            <person name="Jarett J.K."/>
            <person name="Geller-Mcgrath D.E."/>
            <person name="Sieber C.M."/>
            <person name="Emerson J.B."/>
            <person name="Anantharaman K."/>
            <person name="Thomas B.C."/>
            <person name="Malmstrom R."/>
            <person name="Stieglmeier M."/>
            <person name="Klingl A."/>
            <person name="Woyke T."/>
            <person name="Ryan C.M."/>
            <person name="Banfield J.F."/>
        </authorList>
    </citation>
    <scope>NUCLEOTIDE SEQUENCE [LARGE SCALE GENOMIC DNA]</scope>
    <source>
        <strain evidence="2">CG11_big_fil_rev_8_21_14_0_20_35_14</strain>
    </source>
</reference>
<dbReference type="Gene3D" id="3.30.2090.10">
    <property type="entry name" value="Multidrug efflux transporter AcrB TolC docking domain, DN and DC subdomains"/>
    <property type="match status" value="2"/>
</dbReference>
<comment type="caution">
    <text evidence="2">The sequence shown here is derived from an EMBL/GenBank/DDBJ whole genome shotgun (WGS) entry which is preliminary data.</text>
</comment>
<dbReference type="AlphaFoldDB" id="A0A2H0N7F5"/>
<dbReference type="SUPFAM" id="SSF82714">
    <property type="entry name" value="Multidrug efflux transporter AcrB TolC docking domain, DN and DC subdomains"/>
    <property type="match status" value="2"/>
</dbReference>
<dbReference type="Proteomes" id="UP000229893">
    <property type="component" value="Unassembled WGS sequence"/>
</dbReference>
<evidence type="ECO:0000313" key="3">
    <source>
        <dbReference type="Proteomes" id="UP000229893"/>
    </source>
</evidence>
<keyword evidence="1" id="KW-0812">Transmembrane</keyword>
<feature type="transmembrane region" description="Helical" evidence="1">
    <location>
        <begin position="998"/>
        <end position="1018"/>
    </location>
</feature>
<dbReference type="Gene3D" id="3.30.70.1440">
    <property type="entry name" value="Multidrug efflux transporter AcrB pore domain"/>
    <property type="match status" value="1"/>
</dbReference>
<feature type="transmembrane region" description="Helical" evidence="1">
    <location>
        <begin position="870"/>
        <end position="889"/>
    </location>
</feature>
<dbReference type="InterPro" id="IPR027463">
    <property type="entry name" value="AcrB_DN_DC_subdom"/>
</dbReference>
<dbReference type="Gene3D" id="3.30.70.1430">
    <property type="entry name" value="Multidrug efflux transporter AcrB pore domain"/>
    <property type="match status" value="2"/>
</dbReference>
<feature type="transmembrane region" description="Helical" evidence="1">
    <location>
        <begin position="896"/>
        <end position="919"/>
    </location>
</feature>
<feature type="transmembrane region" description="Helical" evidence="1">
    <location>
        <begin position="466"/>
        <end position="488"/>
    </location>
</feature>
<dbReference type="GO" id="GO:0005886">
    <property type="term" value="C:plasma membrane"/>
    <property type="evidence" value="ECO:0007669"/>
    <property type="project" value="TreeGrafter"/>
</dbReference>
<keyword evidence="1" id="KW-0472">Membrane</keyword>
<gene>
    <name evidence="2" type="ORF">COV57_02400</name>
</gene>
<feature type="transmembrane region" description="Helical" evidence="1">
    <location>
        <begin position="533"/>
        <end position="553"/>
    </location>
</feature>
<feature type="transmembrane region" description="Helical" evidence="1">
    <location>
        <begin position="341"/>
        <end position="359"/>
    </location>
</feature>
<dbReference type="Pfam" id="PF00873">
    <property type="entry name" value="ACR_tran"/>
    <property type="match status" value="1"/>
</dbReference>
<organism evidence="2 3">
    <name type="scientific">Candidatus Liptonbacteria bacterium CG11_big_fil_rev_8_21_14_0_20_35_14</name>
    <dbReference type="NCBI Taxonomy" id="1974634"/>
    <lineage>
        <taxon>Bacteria</taxon>
        <taxon>Candidatus Liptoniibacteriota</taxon>
    </lineage>
</organism>
<evidence type="ECO:0008006" key="4">
    <source>
        <dbReference type="Google" id="ProtNLM"/>
    </source>
</evidence>
<dbReference type="Gene3D" id="3.30.70.1320">
    <property type="entry name" value="Multidrug efflux transporter AcrB pore domain like"/>
    <property type="match status" value="1"/>
</dbReference>
<dbReference type="PRINTS" id="PR00702">
    <property type="entry name" value="ACRIFLAVINRP"/>
</dbReference>
<feature type="transmembrane region" description="Helical" evidence="1">
    <location>
        <begin position="968"/>
        <end position="992"/>
    </location>
</feature>
<name>A0A2H0N7F5_9BACT</name>